<evidence type="ECO:0000313" key="8">
    <source>
        <dbReference type="EMBL" id="KAK7196898.1"/>
    </source>
</evidence>
<protein>
    <recommendedName>
        <fullName evidence="6">DNA polymerase II subunit 2</fullName>
    </recommendedName>
</protein>
<reference evidence="8 9" key="1">
    <citation type="journal article" date="2021" name="MBio">
        <title>A New Model Trypanosomatid, Novymonas esmeraldas: Genomic Perception of Its 'Candidatus Pandoraea novymonadis' Endosymbiont.</title>
        <authorList>
            <person name="Zakharova A."/>
            <person name="Saura A."/>
            <person name="Butenko A."/>
            <person name="Podesvova L."/>
            <person name="Warmusova S."/>
            <person name="Kostygov A.Y."/>
            <person name="Nenarokova A."/>
            <person name="Lukes J."/>
            <person name="Opperdoes F.R."/>
            <person name="Yurchenko V."/>
        </authorList>
    </citation>
    <scope>NUCLEOTIDE SEQUENCE [LARGE SCALE GENOMIC DNA]</scope>
    <source>
        <strain evidence="8 9">E262AT.01</strain>
    </source>
</reference>
<feature type="domain" description="DNA polymerase alpha/delta/epsilon subunit B" evidence="7">
    <location>
        <begin position="279"/>
        <end position="515"/>
    </location>
</feature>
<dbReference type="PANTHER" id="PTHR12708:SF0">
    <property type="entry name" value="DNA POLYMERASE EPSILON SUBUNIT 2"/>
    <property type="match status" value="1"/>
</dbReference>
<dbReference type="InterPro" id="IPR016266">
    <property type="entry name" value="POLE2"/>
</dbReference>
<keyword evidence="3" id="KW-0235">DNA replication</keyword>
<accession>A0AAW0ES88</accession>
<name>A0AAW0ES88_9TRYP</name>
<gene>
    <name evidence="8" type="ORF">NESM_000631400</name>
</gene>
<proteinExistence type="inferred from homology"/>
<dbReference type="PANTHER" id="PTHR12708">
    <property type="entry name" value="DNA POLYMERASE EPSILON SUBUNIT B"/>
    <property type="match status" value="1"/>
</dbReference>
<dbReference type="GO" id="GO:0006261">
    <property type="term" value="P:DNA-templated DNA replication"/>
    <property type="evidence" value="ECO:0007669"/>
    <property type="project" value="InterPro"/>
</dbReference>
<comment type="subcellular location">
    <subcellularLocation>
        <location evidence="1">Nucleus</location>
    </subcellularLocation>
</comment>
<evidence type="ECO:0000256" key="6">
    <source>
        <dbReference type="ARBA" id="ARBA00032930"/>
    </source>
</evidence>
<dbReference type="Pfam" id="PF04042">
    <property type="entry name" value="DNA_pol_E_B"/>
    <property type="match status" value="1"/>
</dbReference>
<dbReference type="InterPro" id="IPR007185">
    <property type="entry name" value="DNA_pol_a/d/e_bsu"/>
</dbReference>
<evidence type="ECO:0000256" key="2">
    <source>
        <dbReference type="ARBA" id="ARBA00009560"/>
    </source>
</evidence>
<evidence type="ECO:0000256" key="1">
    <source>
        <dbReference type="ARBA" id="ARBA00004123"/>
    </source>
</evidence>
<keyword evidence="9" id="KW-1185">Reference proteome</keyword>
<dbReference type="Proteomes" id="UP001430356">
    <property type="component" value="Unassembled WGS sequence"/>
</dbReference>
<dbReference type="GO" id="GO:0003677">
    <property type="term" value="F:DNA binding"/>
    <property type="evidence" value="ECO:0007669"/>
    <property type="project" value="UniProtKB-UniRule"/>
</dbReference>
<dbReference type="GO" id="GO:0042276">
    <property type="term" value="P:error-prone translesion synthesis"/>
    <property type="evidence" value="ECO:0007669"/>
    <property type="project" value="TreeGrafter"/>
</dbReference>
<keyword evidence="4" id="KW-0238">DNA-binding</keyword>
<evidence type="ECO:0000256" key="5">
    <source>
        <dbReference type="ARBA" id="ARBA00023242"/>
    </source>
</evidence>
<organism evidence="8 9">
    <name type="scientific">Novymonas esmeraldas</name>
    <dbReference type="NCBI Taxonomy" id="1808958"/>
    <lineage>
        <taxon>Eukaryota</taxon>
        <taxon>Discoba</taxon>
        <taxon>Euglenozoa</taxon>
        <taxon>Kinetoplastea</taxon>
        <taxon>Metakinetoplastina</taxon>
        <taxon>Trypanosomatida</taxon>
        <taxon>Trypanosomatidae</taxon>
        <taxon>Novymonas</taxon>
    </lineage>
</organism>
<evidence type="ECO:0000256" key="3">
    <source>
        <dbReference type="ARBA" id="ARBA00022705"/>
    </source>
</evidence>
<comment type="caution">
    <text evidence="8">The sequence shown here is derived from an EMBL/GenBank/DDBJ whole genome shotgun (WGS) entry which is preliminary data.</text>
</comment>
<dbReference type="AlphaFoldDB" id="A0AAW0ES88"/>
<evidence type="ECO:0000259" key="7">
    <source>
        <dbReference type="Pfam" id="PF04042"/>
    </source>
</evidence>
<comment type="similarity">
    <text evidence="2">Belongs to the DNA polymerase epsilon subunit B family.</text>
</comment>
<keyword evidence="5" id="KW-0539">Nucleus</keyword>
<sequence>MKDPKGEVRNFARAYKYNLKPVALDRLAAFVEKYDAGDEYRRALLRDLFGLVCEQNCGNRLIDELTADAVIGVQEAKIRGFHSGDGTCSLVQVVSLDAVPRVSVDEVSNDLRVGGAAAAALNRLQCLNQRYLLARRRCLRCGLYQRSTDQHSFRDGSMPLLPTSALEGLDAGLQIAVLGLLVERDGDVFLEDLRGEVRLRFSERSQVTQHCFVGNGFMVVASGFWVNGALHVARVDLPPAEQREATLRDVGASVDLFGLAPPDLAAAMREEKKAVQSVVIVMAHVHLDKASTMHKLARFFERMQGLSEAELREVTFVFTGDFSSTPLHFGDASHLPDIFDSSDRLQTLLDGLGRCIATNAPAAAQHSQLVLIPGPRDMTALQGFQPQTPIATHFAKGLESRIKKLILAPNPCRLRFHTHEIIVARRDFLRDLQLGESRYPWDRYRSSVRSDAEPVQGSSLRAGAAATSFERVAKTVLDEAHLFPGIDEAVLWRADDALRIPVLPHTLLLCDSTEQWECHYKGVHVINPGSFAVNGTFLWYTPADAQCSLSTVE</sequence>
<dbReference type="EMBL" id="JAECZO010000088">
    <property type="protein sequence ID" value="KAK7196898.1"/>
    <property type="molecule type" value="Genomic_DNA"/>
</dbReference>
<dbReference type="GO" id="GO:0008622">
    <property type="term" value="C:epsilon DNA polymerase complex"/>
    <property type="evidence" value="ECO:0007669"/>
    <property type="project" value="UniProtKB-UniRule"/>
</dbReference>
<evidence type="ECO:0000256" key="4">
    <source>
        <dbReference type="ARBA" id="ARBA00023125"/>
    </source>
</evidence>
<evidence type="ECO:0000313" key="9">
    <source>
        <dbReference type="Proteomes" id="UP001430356"/>
    </source>
</evidence>